<accession>A0A1L7VJB8</accession>
<dbReference type="Proteomes" id="UP000183971">
    <property type="component" value="Unassembled WGS sequence"/>
</dbReference>
<reference evidence="2" key="1">
    <citation type="journal article" date="2016" name="Genome Biol. Evol.">
        <title>Comparative 'omics' of the Fusarium fujikuroi species complex highlights differences in genetic potential and metabolite synthesis.</title>
        <authorList>
            <person name="Niehaus E.-M."/>
            <person name="Muensterkoetter M."/>
            <person name="Proctor R.H."/>
            <person name="Brown D.W."/>
            <person name="Sharon A."/>
            <person name="Idan Y."/>
            <person name="Oren-Young L."/>
            <person name="Sieber C.M."/>
            <person name="Novak O."/>
            <person name="Pencik A."/>
            <person name="Tarkowska D."/>
            <person name="Hromadova K."/>
            <person name="Freeman S."/>
            <person name="Maymon M."/>
            <person name="Elazar M."/>
            <person name="Youssef S.A."/>
            <person name="El-Shabrawy E.S.M."/>
            <person name="Shalaby A.B.A."/>
            <person name="Houterman P."/>
            <person name="Brock N.L."/>
            <person name="Burkhardt I."/>
            <person name="Tsavkelova E.A."/>
            <person name="Dickschat J.S."/>
            <person name="Galuszka P."/>
            <person name="Gueldener U."/>
            <person name="Tudzynski B."/>
        </authorList>
    </citation>
    <scope>NUCLEOTIDE SEQUENCE [LARGE SCALE GENOMIC DNA]</scope>
    <source>
        <strain evidence="2">ET1</strain>
    </source>
</reference>
<evidence type="ECO:0000313" key="2">
    <source>
        <dbReference type="Proteomes" id="UP000183971"/>
    </source>
</evidence>
<keyword evidence="2" id="KW-1185">Reference proteome</keyword>
<dbReference type="GeneID" id="42049406"/>
<dbReference type="AlphaFoldDB" id="A0A1L7VJB8"/>
<evidence type="ECO:0000313" key="1">
    <source>
        <dbReference type="EMBL" id="CZR39625.1"/>
    </source>
</evidence>
<dbReference type="EMBL" id="FJOF01000004">
    <property type="protein sequence ID" value="CZR39625.1"/>
    <property type="molecule type" value="Genomic_DNA"/>
</dbReference>
<protein>
    <submittedName>
        <fullName evidence="1">Uncharacterized protein</fullName>
    </submittedName>
</protein>
<dbReference type="VEuPathDB" id="FungiDB:FPRO_04522"/>
<gene>
    <name evidence="1" type="ORF">FPRO_04522</name>
</gene>
<comment type="caution">
    <text evidence="1">The sequence shown here is derived from an EMBL/GenBank/DDBJ whole genome shotgun (WGS) entry which is preliminary data.</text>
</comment>
<name>A0A1L7VJB8_FUSPR</name>
<sequence length="53" mass="6138">MYHCKHGIFFVRWSPKPRQAQGFWLLLLAAQGIKEASRWMVHRASIPCPGQSD</sequence>
<organism evidence="1 2">
    <name type="scientific">Fusarium proliferatum (strain ET1)</name>
    <name type="common">Orchid endophyte fungus</name>
    <dbReference type="NCBI Taxonomy" id="1227346"/>
    <lineage>
        <taxon>Eukaryota</taxon>
        <taxon>Fungi</taxon>
        <taxon>Dikarya</taxon>
        <taxon>Ascomycota</taxon>
        <taxon>Pezizomycotina</taxon>
        <taxon>Sordariomycetes</taxon>
        <taxon>Hypocreomycetidae</taxon>
        <taxon>Hypocreales</taxon>
        <taxon>Nectriaceae</taxon>
        <taxon>Fusarium</taxon>
        <taxon>Fusarium fujikuroi species complex</taxon>
    </lineage>
</organism>
<dbReference type="RefSeq" id="XP_031080218.1">
    <property type="nucleotide sequence ID" value="XM_031230042.1"/>
</dbReference>
<proteinExistence type="predicted"/>